<dbReference type="InterPro" id="IPR050738">
    <property type="entry name" value="Sulfatase"/>
</dbReference>
<keyword evidence="4" id="KW-0106">Calcium</keyword>
<evidence type="ECO:0000313" key="7">
    <source>
        <dbReference type="Proteomes" id="UP001155241"/>
    </source>
</evidence>
<comment type="similarity">
    <text evidence="1">Belongs to the sulfatase family.</text>
</comment>
<evidence type="ECO:0000256" key="1">
    <source>
        <dbReference type="ARBA" id="ARBA00008779"/>
    </source>
</evidence>
<protein>
    <submittedName>
        <fullName evidence="6">Sulfatase-like hydrolase/transferase</fullName>
    </submittedName>
</protein>
<dbReference type="GO" id="GO:0004065">
    <property type="term" value="F:arylsulfatase activity"/>
    <property type="evidence" value="ECO:0007669"/>
    <property type="project" value="TreeGrafter"/>
</dbReference>
<keyword evidence="7" id="KW-1185">Reference proteome</keyword>
<dbReference type="InterPro" id="IPR018247">
    <property type="entry name" value="EF_Hand_1_Ca_BS"/>
</dbReference>
<dbReference type="EMBL" id="JAMXLR010000076">
    <property type="protein sequence ID" value="MCO6046623.1"/>
    <property type="molecule type" value="Genomic_DNA"/>
</dbReference>
<dbReference type="PROSITE" id="PS00018">
    <property type="entry name" value="EF_HAND_1"/>
    <property type="match status" value="1"/>
</dbReference>
<dbReference type="SUPFAM" id="SSF49899">
    <property type="entry name" value="Concanavalin A-like lectins/glucanases"/>
    <property type="match status" value="1"/>
</dbReference>
<evidence type="ECO:0000313" key="6">
    <source>
        <dbReference type="EMBL" id="MCO6046623.1"/>
    </source>
</evidence>
<evidence type="ECO:0000256" key="3">
    <source>
        <dbReference type="ARBA" id="ARBA00022801"/>
    </source>
</evidence>
<dbReference type="Gene3D" id="3.30.1120.10">
    <property type="match status" value="1"/>
</dbReference>
<dbReference type="InterPro" id="IPR013320">
    <property type="entry name" value="ConA-like_dom_sf"/>
</dbReference>
<dbReference type="InterPro" id="IPR024607">
    <property type="entry name" value="Sulfatase_CS"/>
</dbReference>
<dbReference type="PROSITE" id="PS00523">
    <property type="entry name" value="SULFATASE_1"/>
    <property type="match status" value="1"/>
</dbReference>
<organism evidence="6 7">
    <name type="scientific">Aeoliella straminimaris</name>
    <dbReference type="NCBI Taxonomy" id="2954799"/>
    <lineage>
        <taxon>Bacteria</taxon>
        <taxon>Pseudomonadati</taxon>
        <taxon>Planctomycetota</taxon>
        <taxon>Planctomycetia</taxon>
        <taxon>Pirellulales</taxon>
        <taxon>Lacipirellulaceae</taxon>
        <taxon>Aeoliella</taxon>
    </lineage>
</organism>
<reference evidence="6" key="1">
    <citation type="submission" date="2022-06" db="EMBL/GenBank/DDBJ databases">
        <title>Aeoliella straminimaris, a novel planctomycete from sediments.</title>
        <authorList>
            <person name="Vitorino I.R."/>
            <person name="Lage O.M."/>
        </authorList>
    </citation>
    <scope>NUCLEOTIDE SEQUENCE</scope>
    <source>
        <strain evidence="6">ICT_H6.2</strain>
    </source>
</reference>
<keyword evidence="2" id="KW-0479">Metal-binding</keyword>
<dbReference type="InterPro" id="IPR000917">
    <property type="entry name" value="Sulfatase_N"/>
</dbReference>
<dbReference type="Proteomes" id="UP001155241">
    <property type="component" value="Unassembled WGS sequence"/>
</dbReference>
<feature type="domain" description="Sulfatase N-terminal" evidence="5">
    <location>
        <begin position="39"/>
        <end position="403"/>
    </location>
</feature>
<dbReference type="RefSeq" id="WP_252854736.1">
    <property type="nucleotide sequence ID" value="NZ_JAMXLR010000076.1"/>
</dbReference>
<dbReference type="Gene3D" id="3.40.720.10">
    <property type="entry name" value="Alkaline Phosphatase, subunit A"/>
    <property type="match status" value="1"/>
</dbReference>
<keyword evidence="3 6" id="KW-0378">Hydrolase</keyword>
<dbReference type="Pfam" id="PF00884">
    <property type="entry name" value="Sulfatase"/>
    <property type="match status" value="1"/>
</dbReference>
<dbReference type="InterPro" id="IPR017850">
    <property type="entry name" value="Alkaline_phosphatase_core_sf"/>
</dbReference>
<proteinExistence type="inferred from homology"/>
<dbReference type="PANTHER" id="PTHR42693:SF33">
    <property type="entry name" value="ARYLSULFATASE"/>
    <property type="match status" value="1"/>
</dbReference>
<dbReference type="PANTHER" id="PTHR42693">
    <property type="entry name" value="ARYLSULFATASE FAMILY MEMBER"/>
    <property type="match status" value="1"/>
</dbReference>
<dbReference type="GO" id="GO:0046872">
    <property type="term" value="F:metal ion binding"/>
    <property type="evidence" value="ECO:0007669"/>
    <property type="project" value="UniProtKB-KW"/>
</dbReference>
<comment type="caution">
    <text evidence="6">The sequence shown here is derived from an EMBL/GenBank/DDBJ whole genome shotgun (WGS) entry which is preliminary data.</text>
</comment>
<accession>A0A9X2FEA7</accession>
<evidence type="ECO:0000259" key="5">
    <source>
        <dbReference type="Pfam" id="PF00884"/>
    </source>
</evidence>
<name>A0A9X2FEA7_9BACT</name>
<dbReference type="SUPFAM" id="SSF53649">
    <property type="entry name" value="Alkaline phosphatase-like"/>
    <property type="match status" value="1"/>
</dbReference>
<sequence>MADTQEPACASRQVSLTIKLLGLILTVVGFYGTGHAQSPNVIVVNIDDMGAGDSSSYGSQYSSTPNIDRLALEGTRFTQFYAGAPICSPSRAALFTGQYAARSGINSFLDNSNSNLNRDNANNLSLEAPSMARAFQDAGYATGHFGKWHLGGGRDVGYIDNPSPSTNVSVPRVDQYGYDRVWTQFEGLGNRIINVVDYGGDAAGVTTRPSDFYNGLNSLSHALGTDGGRDQFVYLEREFNANFMVDRAMEFIGDSKQANPDQPVFMNIWLDEVHTPHDPPPALRSKYDALYPNLPAESRNYLAVLEATDAQIGRLVDYIDQQGLGEDTLILVTADNGATATNVNNIGSAGPSLRGSKGDLFEGGFREPLIARWTGNVAANRVDDETVMWQTDLFPSLTAIAGISPPAGVAFDGEDMSTALMGTASQTRTTPMFWNMNRGTEGRHTNPDSNGAGSNGQEVLAIRSGDWKLLINARGTAPELYDIANDPGETNNLATQQTTVASQLASQALGIRYSTPSRTLPDAVTAITQLKAEDLASQGDGASIDTWSDAAAGDSFNATVSQRTASAQPTLRTNVLNGKAVVEFDGDDSLVSSATNSLPSPGAGITVFAVAKGDGSGEVAERLAQLGDSGGTAGEVVGLDVSTSSTSENNGGGGFRFNNGASLYDTALDASKFHIVAWQVDPGKTYADATMYVDGTMPDNIFSGSSTNPSGSVGFSGSDLELILGTGRAANGGLFGSDQYTGQLAELVVFNEQLDLGQMNLVASYLSSEYGLPFAYQTNLDIFAVNGLAWVGASDNFDAEWNEGDGSGAAAASNVNPFAAGDSNLYLGNGGIARLDATTNQSFGTRINSLHVGTASSGLIVSGSAGAGTLLVEDNLNLTIGSGSAPSADPATGDLTIGEDGFEGTVTWNSTGTLKVEGKLRIGQGGTGLLEQNGGTITAGDVSGPLKFVAIGSGLGSNGTYRLNEGQFLPGGGPAGSQLRHLRIGYNGAEGTMDVGDGVGGSESASLATTDDLYVGHDGGNGTLRVHSDGSVQLVGNQAPFFIGQSAGSQGTVVQDGGLFASDADVSIGNGGGSIGSLEISAGSFTTGNDGAATVSVGRNGGNGTLRVLATANVVHNDTLVLANGGASTMGRIELVGSSAHFEAARLENLAQGGSETMHWTADAAGVTQITITGTNSANDVQLQNASEVASNTGMNGSGNLMGDGTALELNLAQLNGAQQLTLVDNQTAESILGFFEQGTTGNLYEEGEEILGTGFIGSVTISYLGGDGNDVVLNLTAGLMGDYNDNGVVDLADYVVWRNHLGGPAGSLPNRSPSLQDSPIGADDYAVWKNSYGQVASPSDSVVGEHVAEPSSVCLVSVAVVLCEFARRARGATK</sequence>
<evidence type="ECO:0000256" key="2">
    <source>
        <dbReference type="ARBA" id="ARBA00022723"/>
    </source>
</evidence>
<gene>
    <name evidence="6" type="ORF">NG895_22220</name>
</gene>
<evidence type="ECO:0000256" key="4">
    <source>
        <dbReference type="ARBA" id="ARBA00022837"/>
    </source>
</evidence>